<dbReference type="Proteomes" id="UP000236630">
    <property type="component" value="Unassembled WGS sequence"/>
</dbReference>
<keyword evidence="2" id="KW-1185">Reference proteome</keyword>
<sequence length="60" mass="6662">MAISGLAFSCKPQFSLRPSLFHCIRKARFGSVAAIETLDEPESLTKYNTYNSDNSPHKGK</sequence>
<gene>
    <name evidence="1" type="ORF">CUMW_263930</name>
</gene>
<protein>
    <submittedName>
        <fullName evidence="1">Uncharacterized protein</fullName>
    </submittedName>
</protein>
<evidence type="ECO:0000313" key="2">
    <source>
        <dbReference type="Proteomes" id="UP000236630"/>
    </source>
</evidence>
<dbReference type="AlphaFoldDB" id="A0A2H5QUW1"/>
<name>A0A2H5QUW1_CITUN</name>
<dbReference type="EMBL" id="BDQV01000878">
    <property type="protein sequence ID" value="GAY68414.1"/>
    <property type="molecule type" value="Genomic_DNA"/>
</dbReference>
<reference evidence="1 2" key="1">
    <citation type="journal article" date="2017" name="Front. Genet.">
        <title>Draft sequencing of the heterozygous diploid genome of Satsuma (Citrus unshiu Marc.) using a hybrid assembly approach.</title>
        <authorList>
            <person name="Shimizu T."/>
            <person name="Tanizawa Y."/>
            <person name="Mochizuki T."/>
            <person name="Nagasaki H."/>
            <person name="Yoshioka T."/>
            <person name="Toyoda A."/>
            <person name="Fujiyama A."/>
            <person name="Kaminuma E."/>
            <person name="Nakamura Y."/>
        </authorList>
    </citation>
    <scope>NUCLEOTIDE SEQUENCE [LARGE SCALE GENOMIC DNA]</scope>
    <source>
        <strain evidence="2">cv. Miyagawa wase</strain>
    </source>
</reference>
<organism evidence="1 2">
    <name type="scientific">Citrus unshiu</name>
    <name type="common">Satsuma mandarin</name>
    <name type="synonym">Citrus nobilis var. unshiu</name>
    <dbReference type="NCBI Taxonomy" id="55188"/>
    <lineage>
        <taxon>Eukaryota</taxon>
        <taxon>Viridiplantae</taxon>
        <taxon>Streptophyta</taxon>
        <taxon>Embryophyta</taxon>
        <taxon>Tracheophyta</taxon>
        <taxon>Spermatophyta</taxon>
        <taxon>Magnoliopsida</taxon>
        <taxon>eudicotyledons</taxon>
        <taxon>Gunneridae</taxon>
        <taxon>Pentapetalae</taxon>
        <taxon>rosids</taxon>
        <taxon>malvids</taxon>
        <taxon>Sapindales</taxon>
        <taxon>Rutaceae</taxon>
        <taxon>Aurantioideae</taxon>
        <taxon>Citrus</taxon>
    </lineage>
</organism>
<evidence type="ECO:0000313" key="1">
    <source>
        <dbReference type="EMBL" id="GAY68414.1"/>
    </source>
</evidence>
<accession>A0A2H5QUW1</accession>
<comment type="caution">
    <text evidence="1">The sequence shown here is derived from an EMBL/GenBank/DDBJ whole genome shotgun (WGS) entry which is preliminary data.</text>
</comment>
<proteinExistence type="predicted"/>